<dbReference type="Gene3D" id="1.20.5.420">
    <property type="entry name" value="Immunoglobulin FC, subunit C"/>
    <property type="match status" value="1"/>
</dbReference>
<feature type="domain" description="Vta1 C-terminal" evidence="11">
    <location>
        <begin position="227"/>
        <end position="258"/>
    </location>
</feature>
<dbReference type="GO" id="GO:0032511">
    <property type="term" value="P:late endosome to vacuole transport via multivesicular body sorting pathway"/>
    <property type="evidence" value="ECO:0007669"/>
    <property type="project" value="InterPro"/>
</dbReference>
<evidence type="ECO:0008006" key="13">
    <source>
        <dbReference type="Google" id="ProtNLM"/>
    </source>
</evidence>
<dbReference type="GO" id="GO:0015031">
    <property type="term" value="P:protein transport"/>
    <property type="evidence" value="ECO:0007669"/>
    <property type="project" value="UniProtKB-KW"/>
</dbReference>
<dbReference type="GO" id="GO:0010008">
    <property type="term" value="C:endosome membrane"/>
    <property type="evidence" value="ECO:0007669"/>
    <property type="project" value="UniProtKB-SubCell"/>
</dbReference>
<gene>
    <name evidence="12" type="ORF">ACAT0790_LOCUS29424</name>
</gene>
<reference evidence="12" key="1">
    <citation type="submission" date="2021-01" db="EMBL/GenBank/DDBJ databases">
        <authorList>
            <person name="Corre E."/>
            <person name="Pelletier E."/>
            <person name="Niang G."/>
            <person name="Scheremetjew M."/>
            <person name="Finn R."/>
            <person name="Kale V."/>
            <person name="Holt S."/>
            <person name="Cochrane G."/>
            <person name="Meng A."/>
            <person name="Brown T."/>
            <person name="Cohen L."/>
        </authorList>
    </citation>
    <scope>NUCLEOTIDE SEQUENCE</scope>
    <source>
        <strain evidence="12">OF101</strain>
    </source>
</reference>
<evidence type="ECO:0000313" key="12">
    <source>
        <dbReference type="EMBL" id="CAD9146127.1"/>
    </source>
</evidence>
<evidence type="ECO:0000256" key="2">
    <source>
        <dbReference type="ARBA" id="ARBA00004496"/>
    </source>
</evidence>
<evidence type="ECO:0000256" key="7">
    <source>
        <dbReference type="ARBA" id="ARBA00022927"/>
    </source>
</evidence>
<evidence type="ECO:0000259" key="11">
    <source>
        <dbReference type="Pfam" id="PF18097"/>
    </source>
</evidence>
<dbReference type="Pfam" id="PF18097">
    <property type="entry name" value="Vta1_C"/>
    <property type="match status" value="1"/>
</dbReference>
<evidence type="ECO:0000256" key="1">
    <source>
        <dbReference type="ARBA" id="ARBA00004481"/>
    </source>
</evidence>
<dbReference type="InterPro" id="IPR039431">
    <property type="entry name" value="Vta1/CALS_N"/>
</dbReference>
<feature type="region of interest" description="Disordered" evidence="9">
    <location>
        <begin position="152"/>
        <end position="173"/>
    </location>
</feature>
<comment type="subcellular location">
    <subcellularLocation>
        <location evidence="2">Cytoplasm</location>
    </subcellularLocation>
    <subcellularLocation>
        <location evidence="1">Endosome membrane</location>
        <topology evidence="1">Peripheral membrane protein</topology>
    </subcellularLocation>
</comment>
<dbReference type="InterPro" id="IPR023175">
    <property type="entry name" value="Vta1/CALS_N_sf"/>
</dbReference>
<evidence type="ECO:0000256" key="6">
    <source>
        <dbReference type="ARBA" id="ARBA00022753"/>
    </source>
</evidence>
<evidence type="ECO:0000259" key="10">
    <source>
        <dbReference type="Pfam" id="PF04652"/>
    </source>
</evidence>
<accession>A0A7S1QRN0</accession>
<evidence type="ECO:0000256" key="3">
    <source>
        <dbReference type="ARBA" id="ARBA00007895"/>
    </source>
</evidence>
<keyword evidence="7" id="KW-0653">Protein transport</keyword>
<dbReference type="AlphaFoldDB" id="A0A7S1QRN0"/>
<keyword evidence="8" id="KW-0472">Membrane</keyword>
<dbReference type="PANTHER" id="PTHR46009">
    <property type="entry name" value="VACUOLAR PROTEIN SORTING-ASSOCIATED PROTEIN VTA1 HOMOLOG"/>
    <property type="match status" value="1"/>
</dbReference>
<dbReference type="EMBL" id="HBGE01048750">
    <property type="protein sequence ID" value="CAD9146127.1"/>
    <property type="molecule type" value="Transcribed_RNA"/>
</dbReference>
<keyword evidence="4" id="KW-0813">Transport</keyword>
<dbReference type="PANTHER" id="PTHR46009:SF1">
    <property type="entry name" value="VACUOLAR PROTEIN SORTING-ASSOCIATED PROTEIN VTA1 HOMOLOG"/>
    <property type="match status" value="1"/>
</dbReference>
<comment type="similarity">
    <text evidence="3">Belongs to the VTA1 family.</text>
</comment>
<feature type="domain" description="Vta1/callose synthase N-terminal" evidence="10">
    <location>
        <begin position="9"/>
        <end position="146"/>
    </location>
</feature>
<name>A0A7S1QRN0_ALECA</name>
<evidence type="ECO:0000256" key="5">
    <source>
        <dbReference type="ARBA" id="ARBA00022490"/>
    </source>
</evidence>
<dbReference type="InterPro" id="IPR041212">
    <property type="entry name" value="Vta1_C"/>
</dbReference>
<dbReference type="Gene3D" id="1.25.40.270">
    <property type="entry name" value="Vacuolar protein sorting-associated protein vta1"/>
    <property type="match status" value="1"/>
</dbReference>
<sequence>MSAAVRRCRPFLQRAEELAAHHPVIGHYCRVYAVDLLARARQGGDASAELQAVLLQELGKAEGAKKSLDLSDGREAMESFTLGVFERVNAADSAGSADAGTASQYYVAGLFLEACAQFYGGELPPDLAEKARFAKYRAVHIRDCLRRGVAPDAPGAASAPAPQESLAGPAAATGAPAPAAAGLPAATGPVAAAGATASSAGAASLAGGSTVAAASVALPRSADPWLDAKKQAEYAASALDFSDVGTARTCLLEVLRLLDSCDG</sequence>
<dbReference type="InterPro" id="IPR044538">
    <property type="entry name" value="Vta1-like"/>
</dbReference>
<evidence type="ECO:0000256" key="8">
    <source>
        <dbReference type="ARBA" id="ARBA00023136"/>
    </source>
</evidence>
<protein>
    <recommendedName>
        <fullName evidence="13">Vta1/callose synthase N-terminal domain-containing protein</fullName>
    </recommendedName>
</protein>
<keyword evidence="5" id="KW-0963">Cytoplasm</keyword>
<dbReference type="GO" id="GO:0005771">
    <property type="term" value="C:multivesicular body"/>
    <property type="evidence" value="ECO:0007669"/>
    <property type="project" value="TreeGrafter"/>
</dbReference>
<keyword evidence="6" id="KW-0967">Endosome</keyword>
<organism evidence="12">
    <name type="scientific">Alexandrium catenella</name>
    <name type="common">Red tide dinoflagellate</name>
    <name type="synonym">Gonyaulax catenella</name>
    <dbReference type="NCBI Taxonomy" id="2925"/>
    <lineage>
        <taxon>Eukaryota</taxon>
        <taxon>Sar</taxon>
        <taxon>Alveolata</taxon>
        <taxon>Dinophyceae</taxon>
        <taxon>Gonyaulacales</taxon>
        <taxon>Pyrocystaceae</taxon>
        <taxon>Alexandrium</taxon>
    </lineage>
</organism>
<dbReference type="Pfam" id="PF04652">
    <property type="entry name" value="Vta1"/>
    <property type="match status" value="1"/>
</dbReference>
<evidence type="ECO:0000256" key="4">
    <source>
        <dbReference type="ARBA" id="ARBA00022448"/>
    </source>
</evidence>
<evidence type="ECO:0000256" key="9">
    <source>
        <dbReference type="SAM" id="MobiDB-lite"/>
    </source>
</evidence>
<proteinExistence type="inferred from homology"/>